<gene>
    <name evidence="2" type="ORF">SAMN06265784_103370</name>
</gene>
<accession>A0A1X7K4Z2</accession>
<keyword evidence="3" id="KW-1185">Reference proteome</keyword>
<proteinExistence type="predicted"/>
<evidence type="ECO:0000256" key="1">
    <source>
        <dbReference type="SAM" id="Phobius"/>
    </source>
</evidence>
<feature type="transmembrane region" description="Helical" evidence="1">
    <location>
        <begin position="75"/>
        <end position="92"/>
    </location>
</feature>
<dbReference type="AlphaFoldDB" id="A0A1X7K4Z2"/>
<dbReference type="EMBL" id="FXAT01000003">
    <property type="protein sequence ID" value="SMG36005.1"/>
    <property type="molecule type" value="Genomic_DNA"/>
</dbReference>
<reference evidence="3" key="1">
    <citation type="submission" date="2017-04" db="EMBL/GenBank/DDBJ databases">
        <authorList>
            <person name="Varghese N."/>
            <person name="Submissions S."/>
        </authorList>
    </citation>
    <scope>NUCLEOTIDE SEQUENCE [LARGE SCALE GENOMIC DNA]</scope>
    <source>
        <strain evidence="3">LMG 29540</strain>
    </source>
</reference>
<dbReference type="Proteomes" id="UP000193228">
    <property type="component" value="Unassembled WGS sequence"/>
</dbReference>
<keyword evidence="1" id="KW-0812">Transmembrane</keyword>
<organism evidence="2 3">
    <name type="scientific">Paraburkholderia susongensis</name>
    <dbReference type="NCBI Taxonomy" id="1515439"/>
    <lineage>
        <taxon>Bacteria</taxon>
        <taxon>Pseudomonadati</taxon>
        <taxon>Pseudomonadota</taxon>
        <taxon>Betaproteobacteria</taxon>
        <taxon>Burkholderiales</taxon>
        <taxon>Burkholderiaceae</taxon>
        <taxon>Paraburkholderia</taxon>
    </lineage>
</organism>
<feature type="transmembrane region" description="Helical" evidence="1">
    <location>
        <begin position="46"/>
        <end position="68"/>
    </location>
</feature>
<keyword evidence="1" id="KW-1133">Transmembrane helix</keyword>
<evidence type="ECO:0000313" key="3">
    <source>
        <dbReference type="Proteomes" id="UP000193228"/>
    </source>
</evidence>
<sequence>MAAAGADVPAGAFAAVGGGEDWGGCGDCAAAPGAAVAGALLPVLGAFAFVPLLGALFVPLLVSLLVLLPAPLLPFAPGVAEVAFSALAAVVADLAAGAVAVSVAVAAVAAAGAGAAALAAAPPPVLPALPVVAEPAANAPDGIVSAMLAQPSTHAVRRAARLTP</sequence>
<protein>
    <submittedName>
        <fullName evidence="2">Uncharacterized protein</fullName>
    </submittedName>
</protein>
<feature type="transmembrane region" description="Helical" evidence="1">
    <location>
        <begin position="98"/>
        <end position="121"/>
    </location>
</feature>
<evidence type="ECO:0000313" key="2">
    <source>
        <dbReference type="EMBL" id="SMG36005.1"/>
    </source>
</evidence>
<name>A0A1X7K4Z2_9BURK</name>
<keyword evidence="1" id="KW-0472">Membrane</keyword>